<keyword evidence="3" id="KW-1185">Reference proteome</keyword>
<proteinExistence type="predicted"/>
<dbReference type="EMBL" id="CAJGYO010000009">
    <property type="protein sequence ID" value="CAD6252795.1"/>
    <property type="molecule type" value="Genomic_DNA"/>
</dbReference>
<dbReference type="AlphaFoldDB" id="A0A811QB22"/>
<feature type="region of interest" description="Disordered" evidence="1">
    <location>
        <begin position="31"/>
        <end position="53"/>
    </location>
</feature>
<evidence type="ECO:0000313" key="2">
    <source>
        <dbReference type="EMBL" id="CAD6252795.1"/>
    </source>
</evidence>
<evidence type="ECO:0000313" key="3">
    <source>
        <dbReference type="Proteomes" id="UP000604825"/>
    </source>
</evidence>
<name>A0A811QB22_9POAL</name>
<accession>A0A811QB22</accession>
<reference evidence="2" key="1">
    <citation type="submission" date="2020-10" db="EMBL/GenBank/DDBJ databases">
        <authorList>
            <person name="Han B."/>
            <person name="Lu T."/>
            <person name="Zhao Q."/>
            <person name="Huang X."/>
            <person name="Zhao Y."/>
        </authorList>
    </citation>
    <scope>NUCLEOTIDE SEQUENCE</scope>
</reference>
<feature type="compositionally biased region" description="Basic and acidic residues" evidence="1">
    <location>
        <begin position="40"/>
        <end position="50"/>
    </location>
</feature>
<sequence>MEDDIDDKLDDHQALLQVQLPFAQIFYTPSLGTNTNNSEGSKDFLHEGPRGESALNSPFSMGTYVVGASLNDMEEANMLLTKDNGIIRDELGNQIRESNITDSRLKKRYNRDHLIDEEVRSTNKAVTMSKEPEEKHGNEMLDEMMLHAFETCIKGMERVTKDNSDMDKRNRKSRRIKAVRDNVVDIRRLF</sequence>
<comment type="caution">
    <text evidence="2">The sequence shown here is derived from an EMBL/GenBank/DDBJ whole genome shotgun (WGS) entry which is preliminary data.</text>
</comment>
<protein>
    <submittedName>
        <fullName evidence="2">Uncharacterized protein</fullName>
    </submittedName>
</protein>
<organism evidence="2 3">
    <name type="scientific">Miscanthus lutarioriparius</name>
    <dbReference type="NCBI Taxonomy" id="422564"/>
    <lineage>
        <taxon>Eukaryota</taxon>
        <taxon>Viridiplantae</taxon>
        <taxon>Streptophyta</taxon>
        <taxon>Embryophyta</taxon>
        <taxon>Tracheophyta</taxon>
        <taxon>Spermatophyta</taxon>
        <taxon>Magnoliopsida</taxon>
        <taxon>Liliopsida</taxon>
        <taxon>Poales</taxon>
        <taxon>Poaceae</taxon>
        <taxon>PACMAD clade</taxon>
        <taxon>Panicoideae</taxon>
        <taxon>Andropogonodae</taxon>
        <taxon>Andropogoneae</taxon>
        <taxon>Saccharinae</taxon>
        <taxon>Miscanthus</taxon>
    </lineage>
</organism>
<dbReference type="Proteomes" id="UP000604825">
    <property type="component" value="Unassembled WGS sequence"/>
</dbReference>
<evidence type="ECO:0000256" key="1">
    <source>
        <dbReference type="SAM" id="MobiDB-lite"/>
    </source>
</evidence>
<gene>
    <name evidence="2" type="ORF">NCGR_LOCUS36442</name>
</gene>